<evidence type="ECO:0000313" key="13">
    <source>
        <dbReference type="EMBL" id="TYR65357.1"/>
    </source>
</evidence>
<feature type="domain" description="Peptidase S1A alpha-lytic prodomain" evidence="12">
    <location>
        <begin position="125"/>
        <end position="175"/>
    </location>
</feature>
<evidence type="ECO:0000256" key="1">
    <source>
        <dbReference type="ARBA" id="ARBA00007664"/>
    </source>
</evidence>
<name>A0A5D4JIM6_9ACTN</name>
<dbReference type="GO" id="GO:0005576">
    <property type="term" value="C:extracellular region"/>
    <property type="evidence" value="ECO:0007669"/>
    <property type="project" value="InterPro"/>
</dbReference>
<dbReference type="Gene3D" id="3.30.300.50">
    <property type="match status" value="2"/>
</dbReference>
<evidence type="ECO:0000256" key="5">
    <source>
        <dbReference type="ARBA" id="ARBA00022825"/>
    </source>
</evidence>
<feature type="chain" id="PRO_5023101955" evidence="11">
    <location>
        <begin position="37"/>
        <end position="391"/>
    </location>
</feature>
<comment type="caution">
    <text evidence="13">The sequence shown here is derived from an EMBL/GenBank/DDBJ whole genome shotgun (WGS) entry which is preliminary data.</text>
</comment>
<evidence type="ECO:0000256" key="8">
    <source>
        <dbReference type="PIRSR" id="PIRSR001134-1"/>
    </source>
</evidence>
<dbReference type="InterPro" id="IPR004236">
    <property type="entry name" value="Pept_S1_alpha_lytic"/>
</dbReference>
<organism evidence="13 14">
    <name type="scientific">Streptomyces parvus</name>
    <dbReference type="NCBI Taxonomy" id="66428"/>
    <lineage>
        <taxon>Bacteria</taxon>
        <taxon>Bacillati</taxon>
        <taxon>Actinomycetota</taxon>
        <taxon>Actinomycetes</taxon>
        <taxon>Kitasatosporales</taxon>
        <taxon>Streptomycetaceae</taxon>
        <taxon>Streptomyces</taxon>
    </lineage>
</organism>
<proteinExistence type="inferred from homology"/>
<keyword evidence="5" id="KW-0720">Serine protease</keyword>
<dbReference type="PRINTS" id="PR00861">
    <property type="entry name" value="ALYTICPTASE"/>
</dbReference>
<dbReference type="PIRSF" id="PIRSF001134">
    <property type="entry name" value="Streptogrisin"/>
    <property type="match status" value="1"/>
</dbReference>
<evidence type="ECO:0000256" key="3">
    <source>
        <dbReference type="ARBA" id="ARBA00022729"/>
    </source>
</evidence>
<evidence type="ECO:0000256" key="10">
    <source>
        <dbReference type="SAM" id="MobiDB-lite"/>
    </source>
</evidence>
<keyword evidence="3 11" id="KW-0732">Signal</keyword>
<keyword evidence="2" id="KW-0645">Protease</keyword>
<reference evidence="13 14" key="1">
    <citation type="submission" date="2019-08" db="EMBL/GenBank/DDBJ databases">
        <title>Draft genome for granaticin producer strain Streptomyces parvus C05.</title>
        <authorList>
            <person name="Gonzalez-Pimentel J.L."/>
        </authorList>
    </citation>
    <scope>NUCLEOTIDE SEQUENCE [LARGE SCALE GENOMIC DNA]</scope>
    <source>
        <strain evidence="13 14">C05</strain>
    </source>
</reference>
<evidence type="ECO:0000256" key="11">
    <source>
        <dbReference type="SAM" id="SignalP"/>
    </source>
</evidence>
<dbReference type="AlphaFoldDB" id="A0A5D4JIM6"/>
<comment type="similarity">
    <text evidence="1">Belongs to the peptidase S1 family.</text>
</comment>
<feature type="disulfide bond" evidence="9">
    <location>
        <begin position="218"/>
        <end position="239"/>
    </location>
</feature>
<dbReference type="Gene3D" id="2.40.10.10">
    <property type="entry name" value="Trypsin-like serine proteases"/>
    <property type="match status" value="2"/>
</dbReference>
<dbReference type="Proteomes" id="UP000323242">
    <property type="component" value="Unassembled WGS sequence"/>
</dbReference>
<dbReference type="InterPro" id="IPR035070">
    <property type="entry name" value="Streptogrisin_prodomain"/>
</dbReference>
<dbReference type="EMBL" id="VSZQ01000024">
    <property type="protein sequence ID" value="TYR65357.1"/>
    <property type="molecule type" value="Genomic_DNA"/>
</dbReference>
<feature type="active site" description="Charge relay system" evidence="8">
    <location>
        <position position="267"/>
    </location>
</feature>
<feature type="disulfide bond" evidence="9">
    <location>
        <begin position="306"/>
        <end position="316"/>
    </location>
</feature>
<evidence type="ECO:0000259" key="12">
    <source>
        <dbReference type="Pfam" id="PF02983"/>
    </source>
</evidence>
<gene>
    <name evidence="13" type="ORF">FY004_06485</name>
</gene>
<dbReference type="CDD" id="cd21112">
    <property type="entry name" value="alphaLP-like"/>
    <property type="match status" value="1"/>
</dbReference>
<dbReference type="GO" id="GO:0006508">
    <property type="term" value="P:proteolysis"/>
    <property type="evidence" value="ECO:0007669"/>
    <property type="project" value="UniProtKB-KW"/>
</dbReference>
<feature type="region of interest" description="Disordered" evidence="10">
    <location>
        <begin position="344"/>
        <end position="363"/>
    </location>
</feature>
<feature type="signal peptide" evidence="11">
    <location>
        <begin position="1"/>
        <end position="36"/>
    </location>
</feature>
<dbReference type="GO" id="GO:0004252">
    <property type="term" value="F:serine-type endopeptidase activity"/>
    <property type="evidence" value="ECO:0007669"/>
    <property type="project" value="InterPro"/>
</dbReference>
<keyword evidence="7 9" id="KW-1015">Disulfide bond</keyword>
<protein>
    <submittedName>
        <fullName evidence="13">S1 family peptidase</fullName>
    </submittedName>
</protein>
<evidence type="ECO:0000256" key="4">
    <source>
        <dbReference type="ARBA" id="ARBA00022801"/>
    </source>
</evidence>
<evidence type="ECO:0000256" key="2">
    <source>
        <dbReference type="ARBA" id="ARBA00022670"/>
    </source>
</evidence>
<dbReference type="InterPro" id="IPR001316">
    <property type="entry name" value="Pept_S1A_streptogrisin"/>
</dbReference>
<dbReference type="InterPro" id="IPR009003">
    <property type="entry name" value="Peptidase_S1_PA"/>
</dbReference>
<dbReference type="Pfam" id="PF02983">
    <property type="entry name" value="Pro_Al_protease"/>
    <property type="match status" value="1"/>
</dbReference>
<evidence type="ECO:0000313" key="14">
    <source>
        <dbReference type="Proteomes" id="UP000323242"/>
    </source>
</evidence>
<dbReference type="SUPFAM" id="SSF50494">
    <property type="entry name" value="Trypsin-like serine proteases"/>
    <property type="match status" value="1"/>
</dbReference>
<evidence type="ECO:0000256" key="9">
    <source>
        <dbReference type="PIRSR" id="PIRSR001134-2"/>
    </source>
</evidence>
<accession>A0A5D4JIM6</accession>
<sequence>MPDQEGTTVRTNSASRMLATALVAIAMAGIPSTAGAADSGRQAARETMLHAMAQDLGTTPQRAAERLRQEEEAARTEQQLHGTLGKNFAGAWFDEKSGRLVVAVTDARRTGEITAAGAVARVASHSLAELNTAKDQLDALANGAAVPQYVTGWYADTVTNSVVVEVLRGRTTTAEVLRFLDEALETSGLVRVAEVDSVMRPEYNVAGGAYYSVGGTACSVGFSARGADGSRKFVTAGHCTRPGGTVYGYNGAFLGKTSGSVFGNRGDFGKVNVTSGNWNVKPWVNTWPNVRVVHGSRAQPVGASVCRSGWKSGWRCGEIVAKNRTVNYGGVIVEDLTNTTACSSPGDSGGAHMSGGQAQGIHSGGPSSGCGALFQPINEVLNAYNLRLVVG</sequence>
<keyword evidence="14" id="KW-1185">Reference proteome</keyword>
<evidence type="ECO:0000256" key="7">
    <source>
        <dbReference type="ARBA" id="ARBA00023157"/>
    </source>
</evidence>
<keyword evidence="4" id="KW-0378">Hydrolase</keyword>
<feature type="active site" description="Charge relay system" evidence="8">
    <location>
        <position position="348"/>
    </location>
</feature>
<keyword evidence="6" id="KW-0865">Zymogen</keyword>
<evidence type="ECO:0000256" key="6">
    <source>
        <dbReference type="ARBA" id="ARBA00023145"/>
    </source>
</evidence>
<feature type="active site" description="Charge relay system" evidence="8">
    <location>
        <position position="238"/>
    </location>
</feature>
<dbReference type="InterPro" id="IPR043504">
    <property type="entry name" value="Peptidase_S1_PA_chymotrypsin"/>
</dbReference>